<reference evidence="5" key="2">
    <citation type="submission" date="2020-09" db="EMBL/GenBank/DDBJ databases">
        <authorList>
            <person name="Sun Q."/>
            <person name="Ohkuma M."/>
        </authorList>
    </citation>
    <scope>NUCLEOTIDE SEQUENCE</scope>
    <source>
        <strain evidence="5">JCM 3313</strain>
    </source>
</reference>
<dbReference type="GO" id="GO:0043041">
    <property type="term" value="P:amino acid activation for nonribosomal peptide biosynthetic process"/>
    <property type="evidence" value="ECO:0007669"/>
    <property type="project" value="TreeGrafter"/>
</dbReference>
<keyword evidence="2" id="KW-0596">Phosphopantetheine</keyword>
<dbReference type="GO" id="GO:0031177">
    <property type="term" value="F:phosphopantetheine binding"/>
    <property type="evidence" value="ECO:0007669"/>
    <property type="project" value="InterPro"/>
</dbReference>
<dbReference type="FunFam" id="2.30.38.10:FF:000001">
    <property type="entry name" value="Non-ribosomal peptide synthetase PvdI"/>
    <property type="match status" value="1"/>
</dbReference>
<dbReference type="InterPro" id="IPR036736">
    <property type="entry name" value="ACP-like_sf"/>
</dbReference>
<comment type="cofactor">
    <cofactor evidence="1">
        <name>pantetheine 4'-phosphate</name>
        <dbReference type="ChEBI" id="CHEBI:47942"/>
    </cofactor>
</comment>
<dbReference type="InterPro" id="IPR001242">
    <property type="entry name" value="Condensation_dom"/>
</dbReference>
<dbReference type="InterPro" id="IPR020806">
    <property type="entry name" value="PKS_PP-bd"/>
</dbReference>
<dbReference type="InterPro" id="IPR045851">
    <property type="entry name" value="AMP-bd_C_sf"/>
</dbReference>
<dbReference type="Gene3D" id="1.10.1200.10">
    <property type="entry name" value="ACP-like"/>
    <property type="match status" value="1"/>
</dbReference>
<dbReference type="CDD" id="cd19543">
    <property type="entry name" value="DCL_NRPS"/>
    <property type="match status" value="1"/>
</dbReference>
<keyword evidence="3" id="KW-0597">Phosphoprotein</keyword>
<dbReference type="FunFam" id="3.30.300.30:FF:000010">
    <property type="entry name" value="Enterobactin synthetase component F"/>
    <property type="match status" value="1"/>
</dbReference>
<dbReference type="GO" id="GO:0044550">
    <property type="term" value="P:secondary metabolite biosynthetic process"/>
    <property type="evidence" value="ECO:0007669"/>
    <property type="project" value="TreeGrafter"/>
</dbReference>
<dbReference type="InterPro" id="IPR029058">
    <property type="entry name" value="AB_hydrolase_fold"/>
</dbReference>
<evidence type="ECO:0000256" key="1">
    <source>
        <dbReference type="ARBA" id="ARBA00001957"/>
    </source>
</evidence>
<dbReference type="SUPFAM" id="SSF52777">
    <property type="entry name" value="CoA-dependent acyltransferases"/>
    <property type="match status" value="4"/>
</dbReference>
<sequence>MSGLQDILPLSPLQEGMLFHHVYDGAGPDVYAVQLVVELAGGLDETAMEAALNALLARHDSLRAGFRHEGLSRPVQVIPNAVTVPWRVVDVPDEAKAKEIAAEELAERFDLAKPPLFRSALLRFDERTHHLVLTFHHMLVDGWSMPIVLRDLVALYSGRGDLPPVPAFRGYLEWLGRQRKEDSDAVWSAALDGVEPTIVAPEPGTAAPVQLHRELTEDTTTALTRWARAQGLTLNTVVLGAWAVVLSRLTGRDDVVTGITTSGRPAEIPGVERMVGLFINTMPMRARTRGRDTVAEYLNRLQAGQLALLAHQHVSLADVQRLAGHGTLFDTGFVFENYPTGTGGGSAPRGELRVTDVRGRDATHYPLAFVGAPGRKMALRLDYRPDVFTAEAAEDVLDQIERALLAFAADPDQRLADVQLLSSQTLARLAEWARGPQADVTAGTFDQLFADVVQRTPHAPAVDFAGAVTSYAELDAQANQVAHLLLSRGVSADDLVAVMMPRSTGRVVASLGVMKAGAAYVPVDGDYPQSRIDYMLNDAQPQCVLTEADLDEAASLPATPVAVPQRSDGLAYVIYTSGSTGQPKGVAVTHRGIAALAHAQHARMRTGQDSRVLQFASPSFDAAFFEMTAALLNGGCLVVGTAEQIAPGEPLSEFVREHRVTHLVLPPTALAVLPELPHGTTILVAGEAPPPGVVETWSRDHVLENGYGPTETTVAATLSSPLSGQDVPPPLGPPVTGTTLHLLDANLKPVAPGVIGELYVSGPGLARGYLGRPGLTAQRFVATAHGRMYRTGDLARWDCAGRLYFAGRADDQVKIRGFRVEPGEVETALGRIVPQPVVLVREDVPGDKRLVAYYVAADEPAEVRARLAETLPPHLVPDAFMRLAEMPLTPNGKVDRKALPAPVRAATASRTPRSPREEALCGMFADVLGVGPVGIDESFFDLGGHSLLATRLVSRVRSTLDAELSIRQLFERPTVAALSELLDHAGPGRPALTRRERPDRIPLSYAQQRLWFLNQVEGPNPTYNIIVPMRLSGTLDEDALRAALVDVANRHEPLRTVFGEDAEGPHQVVLPEAEPNLTVADLTEAELPQRLAEIGAHRFDLVGQNPLRTYLLRLGERDFVLVLLMHHVVGDGWSMPLLVRDLTIAYAARVGGEPPDWAPLPVQYADYTLWQRDLLGTELDRQLEHWRTALAGLPEELRLPADRPRPAVSTNRGGLVEFEVPAQLHTALLNLARATKATPFMVLQAGLAALLHRLGAGTDIPIGTPIAGRTDEALTDLIGFFVNSLVLRTDVSGDPRFRDLVARARGAALGAYANQDVPFERLVDTLNPARSLSRHPLYQVQLTVNNNDDSAATQAHGKLPGLTVTREQTDLTSAKFDLVFSFVERRREGKPAGMLAAVEYSRDLFDESTVRQLAERLVRLLDAVVSNPNVKVSGIDLLGTRERHRVLTEWNDTRRDLPWRSVPELFEAQVKRDPDRLAVIFGDTSLTYGEVNARANRLARHLIAQGLGPEDYVAVALPRSPELIVTALAVFKSGAAYVPIDVNYPADRVRYMLSDAKPAIVLDAELLDGLRLDQPSEDVTDAERTVPLRPEHPFYVIYTSGSTGRPKAVVQTSRGPLNLVIWQDEVIPRHGRKVTAQFAPISFDGSIQEICSALLFGKTLAECPEETRRDSEQLVRWLDRHGVQELYAPNLVVDAVCDAANERGLVLPALVDVVQSGEALVPSAAMREFFAKVPRRLHNQYGPTETHVMTARILPESPASWPVPPPIGGPIANARLYVLDPGLNPVPPGAIGELYIAGAGLARGYLRRPGMTAERFVACPFGEGRMYRTGDLVSWTPDGELRFAGRADHQVKIRGFRIEPGEIEATIARHPDVAQVAVLAREKRLVAYVVPKGDRVDGRALAKHVGESLPDYMVPAAFVAVESFPLTPNGKLNRDLLPDAETETTRGPRTPEEEVLCGLFTELLGLPEVGIDDDFFRLGGHSFLATRLVRRIRDVFGADLSVRSVFEAPTVAALAAELGSDVERDPFESPLPLRRTGDGPPLFCVHPGSGTSWCYAGLMTFADQPMHGLQARGLDGRGTLPSSIGEMADDYVRQVLAVQPEGPYQLLGWSFGGLVVHAMATRLERLGHEVSRLVVVDAYPPVAGHSDEDVPEHELFASAFVADFELDPAELLVDADAVVTRYVRYLTDHNHRLATLGEERIKSSMKVFANNHRLMRTFNPETFGGDLVFFTATRPTPGVVVPEEVARLATAEAWQPHVAGHVRNHDVDATHGDMLSDPAAVAAIGRELGNH</sequence>
<accession>A0A918AUY2</accession>
<dbReference type="GO" id="GO:0008610">
    <property type="term" value="P:lipid biosynthetic process"/>
    <property type="evidence" value="ECO:0007669"/>
    <property type="project" value="UniProtKB-ARBA"/>
</dbReference>
<dbReference type="GO" id="GO:0005829">
    <property type="term" value="C:cytosol"/>
    <property type="evidence" value="ECO:0007669"/>
    <property type="project" value="TreeGrafter"/>
</dbReference>
<dbReference type="SUPFAM" id="SSF47336">
    <property type="entry name" value="ACP-like"/>
    <property type="match status" value="2"/>
</dbReference>
<dbReference type="PROSITE" id="PS00012">
    <property type="entry name" value="PHOSPHOPANTETHEINE"/>
    <property type="match status" value="1"/>
</dbReference>
<dbReference type="SUPFAM" id="SSF56801">
    <property type="entry name" value="Acetyl-CoA synthetase-like"/>
    <property type="match status" value="2"/>
</dbReference>
<dbReference type="InterPro" id="IPR000873">
    <property type="entry name" value="AMP-dep_synth/lig_dom"/>
</dbReference>
<dbReference type="InterPro" id="IPR020845">
    <property type="entry name" value="AMP-binding_CS"/>
</dbReference>
<dbReference type="Pfam" id="PF00975">
    <property type="entry name" value="Thioesterase"/>
    <property type="match status" value="1"/>
</dbReference>
<reference evidence="5" key="1">
    <citation type="journal article" date="2014" name="Int. J. Syst. Evol. Microbiol.">
        <title>Complete genome sequence of Corynebacterium casei LMG S-19264T (=DSM 44701T), isolated from a smear-ripened cheese.</title>
        <authorList>
            <consortium name="US DOE Joint Genome Institute (JGI-PGF)"/>
            <person name="Walter F."/>
            <person name="Albersmeier A."/>
            <person name="Kalinowski J."/>
            <person name="Ruckert C."/>
        </authorList>
    </citation>
    <scope>NUCLEOTIDE SEQUENCE</scope>
    <source>
        <strain evidence="5">JCM 3313</strain>
    </source>
</reference>
<dbReference type="InterPro" id="IPR042099">
    <property type="entry name" value="ANL_N_sf"/>
</dbReference>
<dbReference type="GO" id="GO:0003824">
    <property type="term" value="F:catalytic activity"/>
    <property type="evidence" value="ECO:0007669"/>
    <property type="project" value="InterPro"/>
</dbReference>
<dbReference type="InterPro" id="IPR006162">
    <property type="entry name" value="Ppantetheine_attach_site"/>
</dbReference>
<organism evidence="5 6">
    <name type="scientific">Saccharothrix coeruleofusca</name>
    <dbReference type="NCBI Taxonomy" id="33919"/>
    <lineage>
        <taxon>Bacteria</taxon>
        <taxon>Bacillati</taxon>
        <taxon>Actinomycetota</taxon>
        <taxon>Actinomycetes</taxon>
        <taxon>Pseudonocardiales</taxon>
        <taxon>Pseudonocardiaceae</taxon>
        <taxon>Saccharothrix</taxon>
    </lineage>
</organism>
<dbReference type="CDD" id="cd19540">
    <property type="entry name" value="LCL_NRPS-like"/>
    <property type="match status" value="1"/>
</dbReference>
<dbReference type="Gene3D" id="3.30.300.30">
    <property type="match status" value="2"/>
</dbReference>
<dbReference type="SMART" id="SM00824">
    <property type="entry name" value="PKS_TE"/>
    <property type="match status" value="1"/>
</dbReference>
<dbReference type="SUPFAM" id="SSF53474">
    <property type="entry name" value="alpha/beta-Hydrolases"/>
    <property type="match status" value="1"/>
</dbReference>
<dbReference type="Proteomes" id="UP000639606">
    <property type="component" value="Unassembled WGS sequence"/>
</dbReference>
<proteinExistence type="predicted"/>
<dbReference type="FunFam" id="1.10.1200.10:FF:000016">
    <property type="entry name" value="Non-ribosomal peptide synthase"/>
    <property type="match status" value="2"/>
</dbReference>
<dbReference type="Gene3D" id="3.40.50.1820">
    <property type="entry name" value="alpha/beta hydrolase"/>
    <property type="match status" value="1"/>
</dbReference>
<dbReference type="PANTHER" id="PTHR45527:SF1">
    <property type="entry name" value="FATTY ACID SYNTHASE"/>
    <property type="match status" value="1"/>
</dbReference>
<dbReference type="Gene3D" id="3.40.50.12780">
    <property type="entry name" value="N-terminal domain of ligase-like"/>
    <property type="match status" value="2"/>
</dbReference>
<dbReference type="RefSeq" id="WP_189226193.1">
    <property type="nucleotide sequence ID" value="NZ_BMRG01000014.1"/>
</dbReference>
<protein>
    <recommendedName>
        <fullName evidence="4">Carrier domain-containing protein</fullName>
    </recommendedName>
</protein>
<feature type="domain" description="Carrier" evidence="4">
    <location>
        <begin position="1947"/>
        <end position="2022"/>
    </location>
</feature>
<evidence type="ECO:0000313" key="6">
    <source>
        <dbReference type="Proteomes" id="UP000639606"/>
    </source>
</evidence>
<feature type="domain" description="Carrier" evidence="4">
    <location>
        <begin position="911"/>
        <end position="986"/>
    </location>
</feature>
<dbReference type="InterPro" id="IPR009081">
    <property type="entry name" value="PP-bd_ACP"/>
</dbReference>
<keyword evidence="6" id="KW-1185">Reference proteome</keyword>
<dbReference type="Pfam" id="PF00501">
    <property type="entry name" value="AMP-binding"/>
    <property type="match status" value="2"/>
</dbReference>
<dbReference type="InterPro" id="IPR023213">
    <property type="entry name" value="CAT-like_dom_sf"/>
</dbReference>
<dbReference type="SMART" id="SM00823">
    <property type="entry name" value="PKS_PP"/>
    <property type="match status" value="2"/>
</dbReference>
<dbReference type="EMBL" id="BMRG01000014">
    <property type="protein sequence ID" value="GGP74341.1"/>
    <property type="molecule type" value="Genomic_DNA"/>
</dbReference>
<dbReference type="PROSITE" id="PS00455">
    <property type="entry name" value="AMP_BINDING"/>
    <property type="match status" value="2"/>
</dbReference>
<dbReference type="GO" id="GO:0072330">
    <property type="term" value="P:monocarboxylic acid biosynthetic process"/>
    <property type="evidence" value="ECO:0007669"/>
    <property type="project" value="UniProtKB-ARBA"/>
</dbReference>
<dbReference type="FunFam" id="3.40.50.980:FF:000001">
    <property type="entry name" value="Non-ribosomal peptide synthetase"/>
    <property type="match status" value="2"/>
</dbReference>
<evidence type="ECO:0000259" key="4">
    <source>
        <dbReference type="PROSITE" id="PS50075"/>
    </source>
</evidence>
<name>A0A918AUY2_9PSEU</name>
<dbReference type="InterPro" id="IPR001031">
    <property type="entry name" value="Thioesterase"/>
</dbReference>
<dbReference type="InterPro" id="IPR020802">
    <property type="entry name" value="TesA-like"/>
</dbReference>
<dbReference type="NCBIfam" id="TIGR01733">
    <property type="entry name" value="AA-adenyl-dom"/>
    <property type="match status" value="2"/>
</dbReference>
<dbReference type="PROSITE" id="PS50075">
    <property type="entry name" value="CARRIER"/>
    <property type="match status" value="2"/>
</dbReference>
<dbReference type="InterPro" id="IPR010071">
    <property type="entry name" value="AA_adenyl_dom"/>
</dbReference>
<dbReference type="Gene3D" id="3.30.559.10">
    <property type="entry name" value="Chloramphenicol acetyltransferase-like domain"/>
    <property type="match status" value="2"/>
</dbReference>
<dbReference type="InterPro" id="IPR025110">
    <property type="entry name" value="AMP-bd_C"/>
</dbReference>
<dbReference type="Pfam" id="PF00668">
    <property type="entry name" value="Condensation"/>
    <property type="match status" value="2"/>
</dbReference>
<comment type="caution">
    <text evidence="5">The sequence shown here is derived from an EMBL/GenBank/DDBJ whole genome shotgun (WGS) entry which is preliminary data.</text>
</comment>
<dbReference type="PANTHER" id="PTHR45527">
    <property type="entry name" value="NONRIBOSOMAL PEPTIDE SYNTHETASE"/>
    <property type="match status" value="1"/>
</dbReference>
<evidence type="ECO:0000256" key="3">
    <source>
        <dbReference type="ARBA" id="ARBA00022553"/>
    </source>
</evidence>
<dbReference type="Gene3D" id="3.30.559.30">
    <property type="entry name" value="Nonribosomal peptide synthetase, condensation domain"/>
    <property type="match status" value="2"/>
</dbReference>
<gene>
    <name evidence="5" type="ORF">GCM10010185_54870</name>
</gene>
<evidence type="ECO:0000256" key="2">
    <source>
        <dbReference type="ARBA" id="ARBA00022450"/>
    </source>
</evidence>
<dbReference type="Pfam" id="PF13193">
    <property type="entry name" value="AMP-binding_C"/>
    <property type="match status" value="1"/>
</dbReference>
<evidence type="ECO:0000313" key="5">
    <source>
        <dbReference type="EMBL" id="GGP74341.1"/>
    </source>
</evidence>
<dbReference type="Pfam" id="PF00550">
    <property type="entry name" value="PP-binding"/>
    <property type="match status" value="2"/>
</dbReference>